<organism evidence="2 3">
    <name type="scientific">Schaedlerella arabinosiphila</name>
    <dbReference type="NCBI Taxonomy" id="2044587"/>
    <lineage>
        <taxon>Bacteria</taxon>
        <taxon>Bacillati</taxon>
        <taxon>Bacillota</taxon>
        <taxon>Clostridia</taxon>
        <taxon>Lachnospirales</taxon>
        <taxon>Lachnospiraceae</taxon>
        <taxon>Schaedlerella</taxon>
    </lineage>
</organism>
<dbReference type="RefSeq" id="WP_125127244.1">
    <property type="nucleotide sequence ID" value="NZ_RHJS01000002.1"/>
</dbReference>
<feature type="coiled-coil region" evidence="1">
    <location>
        <begin position="23"/>
        <end position="53"/>
    </location>
</feature>
<evidence type="ECO:0000313" key="2">
    <source>
        <dbReference type="EMBL" id="RRK31604.1"/>
    </source>
</evidence>
<protein>
    <submittedName>
        <fullName evidence="2">Uncharacterized protein</fullName>
    </submittedName>
</protein>
<dbReference type="Proteomes" id="UP000274920">
    <property type="component" value="Unassembled WGS sequence"/>
</dbReference>
<reference evidence="2" key="1">
    <citation type="submission" date="2018-10" db="EMBL/GenBank/DDBJ databases">
        <title>Schaedlerella arabinophila gen. nov. sp. nov., isolated from the mouse intestinal tract and comparative analysis with the genome of the closely related altered Schaedler flora strain ASF502.</title>
        <authorList>
            <person name="Miyake S."/>
            <person name="Soh M."/>
            <person name="Seedorf H."/>
        </authorList>
    </citation>
    <scope>NUCLEOTIDE SEQUENCE [LARGE SCALE GENOMIC DNA]</scope>
    <source>
        <strain evidence="2">DSM 106076</strain>
    </source>
</reference>
<evidence type="ECO:0000256" key="1">
    <source>
        <dbReference type="SAM" id="Coils"/>
    </source>
</evidence>
<proteinExistence type="predicted"/>
<name>A0A3R8R3W2_9FIRM</name>
<accession>A0A3R8R3W2</accession>
<keyword evidence="3" id="KW-1185">Reference proteome</keyword>
<gene>
    <name evidence="2" type="ORF">EBB54_09720</name>
</gene>
<evidence type="ECO:0000313" key="3">
    <source>
        <dbReference type="Proteomes" id="UP000274920"/>
    </source>
</evidence>
<dbReference type="EMBL" id="RHJS01000002">
    <property type="protein sequence ID" value="RRK31604.1"/>
    <property type="molecule type" value="Genomic_DNA"/>
</dbReference>
<keyword evidence="1" id="KW-0175">Coiled coil</keyword>
<sequence>MYERKKRLKEEGLFITEFNNNFFEDFLKNNNEIEELIQDIENLSKKYKTKYQEKGKRDGKDATWHFIITAALKKIKEYRPEIQVDLDDSFLAPQLKYIVSEFYSEQLFLEFDVAQKIEYNLYRCTKEEHDMYNLGGNEEGTEDDYKIIWDEYGALFSSGRKMEDKDPAIDLLPGIQRLEPPKSKVCFSGCLDGENLFLESDFASLNFLYLANEKFQKFLGHEEKSQKYFDNLLEFIEILNKNNEIPLHYIWEKMTNFNAANIISKFVVDFTLNGKFTIEAGYEFIESISVGSNTLLSQIEQMPNILTRLIFLKKIFFAISVLYKHSTLWEISRGQLCVLRDILKSINKKYLYIQGAVLELSVITYWRLNKEQGEKLDIEKWIGSIKKEYSLDSFQKLLVNSSLKEKFIEEEVMHINTIRNEKLKIFPMEFDAIHYKYVSISDIEKCFGNKIYSENINDLVKEIQKKGWFTIESGYDIREGKFKYQHNEICCTETYNDEEEEKIYDILKTKNDSKHIKNFLRQYLLSGYKNVIFENTDIKEKNKYINIFNLLLYHIR</sequence>
<comment type="caution">
    <text evidence="2">The sequence shown here is derived from an EMBL/GenBank/DDBJ whole genome shotgun (WGS) entry which is preliminary data.</text>
</comment>
<dbReference type="AlphaFoldDB" id="A0A3R8R3W2"/>